<evidence type="ECO:0000313" key="2">
    <source>
        <dbReference type="Proteomes" id="UP001216907"/>
    </source>
</evidence>
<name>A0ABT6FA43_9BACT</name>
<organism evidence="1 2">
    <name type="scientific">Paludisphaera mucosa</name>
    <dbReference type="NCBI Taxonomy" id="3030827"/>
    <lineage>
        <taxon>Bacteria</taxon>
        <taxon>Pseudomonadati</taxon>
        <taxon>Planctomycetota</taxon>
        <taxon>Planctomycetia</taxon>
        <taxon>Isosphaerales</taxon>
        <taxon>Isosphaeraceae</taxon>
        <taxon>Paludisphaera</taxon>
    </lineage>
</organism>
<dbReference type="RefSeq" id="WP_277860789.1">
    <property type="nucleotide sequence ID" value="NZ_JARRAG010000002.1"/>
</dbReference>
<accession>A0ABT6FA43</accession>
<evidence type="ECO:0000313" key="1">
    <source>
        <dbReference type="EMBL" id="MDG3004431.1"/>
    </source>
</evidence>
<proteinExistence type="predicted"/>
<gene>
    <name evidence="1" type="ORF">PZE19_11655</name>
</gene>
<comment type="caution">
    <text evidence="1">The sequence shown here is derived from an EMBL/GenBank/DDBJ whole genome shotgun (WGS) entry which is preliminary data.</text>
</comment>
<sequence length="108" mass="11998">MAEMTPGTALRQLKQAHATLKKARQAMRMARENPAFGPKVVDAGWDALMQAHSLMAAIPRTAVDEEVLTQQLSVQRYATSLLVRLRRLLRKGEVGPDDLDDLDADDDE</sequence>
<keyword evidence="2" id="KW-1185">Reference proteome</keyword>
<reference evidence="1 2" key="1">
    <citation type="submission" date="2023-03" db="EMBL/GenBank/DDBJ databases">
        <title>Paludisphaera mucosa sp. nov. a novel planctomycete from northern fen.</title>
        <authorList>
            <person name="Ivanova A."/>
        </authorList>
    </citation>
    <scope>NUCLEOTIDE SEQUENCE [LARGE SCALE GENOMIC DNA]</scope>
    <source>
        <strain evidence="1 2">Pla2</strain>
    </source>
</reference>
<evidence type="ECO:0008006" key="3">
    <source>
        <dbReference type="Google" id="ProtNLM"/>
    </source>
</evidence>
<dbReference type="EMBL" id="JARRAG010000002">
    <property type="protein sequence ID" value="MDG3004431.1"/>
    <property type="molecule type" value="Genomic_DNA"/>
</dbReference>
<dbReference type="Proteomes" id="UP001216907">
    <property type="component" value="Unassembled WGS sequence"/>
</dbReference>
<protein>
    <recommendedName>
        <fullName evidence="3">Terminase</fullName>
    </recommendedName>
</protein>